<proteinExistence type="predicted"/>
<accession>A0A7N5P4A7</accession>
<keyword evidence="2" id="KW-1185">Reference proteome</keyword>
<reference evidence="1" key="2">
    <citation type="submission" date="2025-08" db="UniProtKB">
        <authorList>
            <consortium name="Ensembl"/>
        </authorList>
    </citation>
    <scope>IDENTIFICATION</scope>
</reference>
<sequence length="44" mass="5199">MSFSSNYYGGPRYGHEGLGYGYGAYRYAPHHPCCYERFWSSEFF</sequence>
<reference evidence="1 2" key="1">
    <citation type="journal article" date="2010" name="Nature">
        <title>The sequence and de novo assembly of the giant panda genome.</title>
        <authorList>
            <person name="Li R."/>
            <person name="Fan W."/>
            <person name="Tian G."/>
            <person name="Zhu H."/>
            <person name="He L."/>
            <person name="Cai J."/>
            <person name="Huang Q."/>
            <person name="Cai Q."/>
            <person name="Li B."/>
            <person name="Bai Y."/>
            <person name="Zhang Z."/>
            <person name="Zhang Y."/>
            <person name="Wang W."/>
            <person name="Li J."/>
            <person name="Wei F."/>
            <person name="Li H."/>
            <person name="Jian M."/>
            <person name="Li J."/>
            <person name="Zhang Z."/>
            <person name="Nielsen R."/>
            <person name="Li D."/>
            <person name="Gu W."/>
            <person name="Yang Z."/>
            <person name="Xuan Z."/>
            <person name="Ryder O.A."/>
            <person name="Leung F.C."/>
            <person name="Zhou Y."/>
            <person name="Cao J."/>
            <person name="Sun X."/>
            <person name="Fu Y."/>
            <person name="Fang X."/>
            <person name="Guo X."/>
            <person name="Wang B."/>
            <person name="Hou R."/>
            <person name="Shen F."/>
            <person name="Mu B."/>
            <person name="Ni P."/>
            <person name="Lin R."/>
            <person name="Qian W."/>
            <person name="Wang G."/>
            <person name="Yu C."/>
            <person name="Nie W."/>
            <person name="Wang J."/>
            <person name="Wu Z."/>
            <person name="Liang H."/>
            <person name="Min J."/>
            <person name="Wu Q."/>
            <person name="Cheng S."/>
            <person name="Ruan J."/>
            <person name="Wang M."/>
            <person name="Shi Z."/>
            <person name="Wen M."/>
            <person name="Liu B."/>
            <person name="Ren X."/>
            <person name="Zheng H."/>
            <person name="Dong D."/>
            <person name="Cook K."/>
            <person name="Shan G."/>
            <person name="Zhang H."/>
            <person name="Kosiol C."/>
            <person name="Xie X."/>
            <person name="Lu Z."/>
            <person name="Zheng H."/>
            <person name="Li Y."/>
            <person name="Steiner C.C."/>
            <person name="Lam T.T."/>
            <person name="Lin S."/>
            <person name="Zhang Q."/>
            <person name="Li G."/>
            <person name="Tian J."/>
            <person name="Gong T."/>
            <person name="Liu H."/>
            <person name="Zhang D."/>
            <person name="Fang L."/>
            <person name="Ye C."/>
            <person name="Zhang J."/>
            <person name="Hu W."/>
            <person name="Xu A."/>
            <person name="Ren Y."/>
            <person name="Zhang G."/>
            <person name="Bruford M.W."/>
            <person name="Li Q."/>
            <person name="Ma L."/>
            <person name="Guo Y."/>
            <person name="An N."/>
            <person name="Hu Y."/>
            <person name="Zheng Y."/>
            <person name="Shi Y."/>
            <person name="Li Z."/>
            <person name="Liu Q."/>
            <person name="Chen Y."/>
            <person name="Zhao J."/>
            <person name="Qu N."/>
            <person name="Zhao S."/>
            <person name="Tian F."/>
            <person name="Wang X."/>
            <person name="Wang H."/>
            <person name="Xu L."/>
            <person name="Liu X."/>
            <person name="Vinar T."/>
            <person name="Wang Y."/>
            <person name="Lam T.W."/>
            <person name="Yiu S.M."/>
            <person name="Liu S."/>
            <person name="Zhang H."/>
            <person name="Li D."/>
            <person name="Huang Y."/>
            <person name="Wang X."/>
            <person name="Yang G."/>
            <person name="Jiang Z."/>
            <person name="Wang J."/>
            <person name="Qin N."/>
            <person name="Li L."/>
            <person name="Li J."/>
            <person name="Bolund L."/>
            <person name="Kristiansen K."/>
            <person name="Wong G.K."/>
            <person name="Olson M."/>
            <person name="Zhang X."/>
            <person name="Li S."/>
            <person name="Yang H."/>
            <person name="Wang J."/>
            <person name="Wang J."/>
        </authorList>
    </citation>
    <scope>NUCLEOTIDE SEQUENCE [LARGE SCALE GENOMIC DNA]</scope>
</reference>
<name>A0A7N5P4A7_AILME</name>
<reference evidence="1" key="3">
    <citation type="submission" date="2025-09" db="UniProtKB">
        <authorList>
            <consortium name="Ensembl"/>
        </authorList>
    </citation>
    <scope>IDENTIFICATION</scope>
</reference>
<dbReference type="AlphaFoldDB" id="A0A7N5P4A7"/>
<dbReference type="InParanoid" id="A0A7N5P4A7"/>
<dbReference type="GeneTree" id="ENSGT00860000134312"/>
<evidence type="ECO:0000313" key="1">
    <source>
        <dbReference type="Ensembl" id="ENSAMEP00000032109.1"/>
    </source>
</evidence>
<dbReference type="Proteomes" id="UP000008912">
    <property type="component" value="Unassembled WGS sequence"/>
</dbReference>
<organism evidence="1 2">
    <name type="scientific">Ailuropoda melanoleuca</name>
    <name type="common">Giant panda</name>
    <dbReference type="NCBI Taxonomy" id="9646"/>
    <lineage>
        <taxon>Eukaryota</taxon>
        <taxon>Metazoa</taxon>
        <taxon>Chordata</taxon>
        <taxon>Craniata</taxon>
        <taxon>Vertebrata</taxon>
        <taxon>Euteleostomi</taxon>
        <taxon>Mammalia</taxon>
        <taxon>Eutheria</taxon>
        <taxon>Laurasiatheria</taxon>
        <taxon>Carnivora</taxon>
        <taxon>Caniformia</taxon>
        <taxon>Ursidae</taxon>
        <taxon>Ailuropoda</taxon>
    </lineage>
</organism>
<protein>
    <submittedName>
        <fullName evidence="1">Keratin associated protein 22-1</fullName>
    </submittedName>
</protein>
<evidence type="ECO:0000313" key="2">
    <source>
        <dbReference type="Proteomes" id="UP000008912"/>
    </source>
</evidence>
<dbReference type="Ensembl" id="ENSAMET00000044552.1">
    <property type="protein sequence ID" value="ENSAMEP00000032109.1"/>
    <property type="gene ID" value="ENSAMEG00000027423.1"/>
</dbReference>